<proteinExistence type="predicted"/>
<dbReference type="PIRSF" id="PIRSF000097">
    <property type="entry name" value="AKR"/>
    <property type="match status" value="1"/>
</dbReference>
<name>D8Q9N8_SCHCM</name>
<dbReference type="Gene3D" id="3.20.20.100">
    <property type="entry name" value="NADP-dependent oxidoreductase domain"/>
    <property type="match status" value="1"/>
</dbReference>
<evidence type="ECO:0000256" key="2">
    <source>
        <dbReference type="PIRSR" id="PIRSR000097-2"/>
    </source>
</evidence>
<dbReference type="SUPFAM" id="SSF51430">
    <property type="entry name" value="NAD(P)-linked oxidoreductase"/>
    <property type="match status" value="1"/>
</dbReference>
<dbReference type="HOGENOM" id="CLU_023205_0_0_1"/>
<dbReference type="FunFam" id="3.20.20.100:FF:000002">
    <property type="entry name" value="2,5-diketo-D-gluconic acid reductase A"/>
    <property type="match status" value="1"/>
</dbReference>
<dbReference type="EMBL" id="GL377308">
    <property type="protein sequence ID" value="EFI95260.1"/>
    <property type="molecule type" value="Genomic_DNA"/>
</dbReference>
<dbReference type="Proteomes" id="UP000007431">
    <property type="component" value="Unassembled WGS sequence"/>
</dbReference>
<dbReference type="AlphaFoldDB" id="D8Q9N8"/>
<feature type="binding site" evidence="2">
    <location>
        <position position="112"/>
    </location>
    <ligand>
        <name>substrate</name>
    </ligand>
</feature>
<dbReference type="PRINTS" id="PR00069">
    <property type="entry name" value="ALDKETRDTASE"/>
</dbReference>
<accession>D8Q9N8</accession>
<evidence type="ECO:0000313" key="6">
    <source>
        <dbReference type="Proteomes" id="UP000007431"/>
    </source>
</evidence>
<dbReference type="InterPro" id="IPR036812">
    <property type="entry name" value="NAD(P)_OxRdtase_dom_sf"/>
</dbReference>
<dbReference type="eggNOG" id="KOG1577">
    <property type="taxonomic scope" value="Eukaryota"/>
</dbReference>
<organism evidence="6">
    <name type="scientific">Schizophyllum commune (strain H4-8 / FGSC 9210)</name>
    <name type="common">Split gill fungus</name>
    <dbReference type="NCBI Taxonomy" id="578458"/>
    <lineage>
        <taxon>Eukaryota</taxon>
        <taxon>Fungi</taxon>
        <taxon>Dikarya</taxon>
        <taxon>Basidiomycota</taxon>
        <taxon>Agaricomycotina</taxon>
        <taxon>Agaricomycetes</taxon>
        <taxon>Agaricomycetidae</taxon>
        <taxon>Agaricales</taxon>
        <taxon>Schizophyllaceae</taxon>
        <taxon>Schizophyllum</taxon>
    </lineage>
</organism>
<dbReference type="InterPro" id="IPR018170">
    <property type="entry name" value="Aldo/ket_reductase_CS"/>
</dbReference>
<dbReference type="InParanoid" id="D8Q9N8"/>
<dbReference type="InterPro" id="IPR023210">
    <property type="entry name" value="NADP_OxRdtase_dom"/>
</dbReference>
<feature type="domain" description="NADP-dependent oxidoreductase" evidence="4">
    <location>
        <begin position="20"/>
        <end position="284"/>
    </location>
</feature>
<dbReference type="Pfam" id="PF00248">
    <property type="entry name" value="Aldo_ket_red"/>
    <property type="match status" value="1"/>
</dbReference>
<dbReference type="VEuPathDB" id="FungiDB:SCHCODRAFT_02342588"/>
<feature type="site" description="Lowers pKa of active site Tyr" evidence="3">
    <location>
        <position position="81"/>
    </location>
</feature>
<protein>
    <recommendedName>
        <fullName evidence="4">NADP-dependent oxidoreductase domain-containing protein</fullName>
    </recommendedName>
</protein>
<dbReference type="InterPro" id="IPR020471">
    <property type="entry name" value="AKR"/>
</dbReference>
<dbReference type="PANTHER" id="PTHR11732">
    <property type="entry name" value="ALDO/KETO REDUCTASE"/>
    <property type="match status" value="1"/>
</dbReference>
<evidence type="ECO:0000259" key="4">
    <source>
        <dbReference type="Pfam" id="PF00248"/>
    </source>
</evidence>
<evidence type="ECO:0000256" key="3">
    <source>
        <dbReference type="PIRSR" id="PIRSR000097-3"/>
    </source>
</evidence>
<dbReference type="STRING" id="578458.D8Q9N8"/>
<dbReference type="OMA" id="CASDYKN"/>
<keyword evidence="6" id="KW-1185">Reference proteome</keyword>
<evidence type="ECO:0000256" key="1">
    <source>
        <dbReference type="ARBA" id="ARBA00023002"/>
    </source>
</evidence>
<keyword evidence="1" id="KW-0560">Oxidoreductase</keyword>
<sequence length="323" mass="35547">MTTPSIPKFKLNNGAEMPAVGMGCWMGGFGEAERAYEMCVKAVKCGYRHFDTVGIAGNEEAVGRALRESGVPRSEFFVTTKLPNAGHHRVKESFEESLAALNLDYVDLYLIHWPQGERPTGEQRNTGNLGGTSYFAPDESPTFVDVWKEVEKLLATGKVKTIGVSNFSVKNLSALLPHCTVIPAVNQVEMHPCLPQNELKAFCDEKGILLTAYSPLGRHTTLIEYPAINALAEKFKATPAQILLSWGVQRGTSVIPKSENAERMAKNLQLVNLSDEDMQAIDAIHNVPGMHRSLLKYHSEDGKVMGWTYEQLGWPMNIGGVIS</sequence>
<dbReference type="CDD" id="cd19071">
    <property type="entry name" value="AKR_AKR1-5-like"/>
    <property type="match status" value="1"/>
</dbReference>
<dbReference type="PROSITE" id="PS00062">
    <property type="entry name" value="ALDOKETO_REDUCTASE_2"/>
    <property type="match status" value="1"/>
</dbReference>
<dbReference type="GO" id="GO:0016616">
    <property type="term" value="F:oxidoreductase activity, acting on the CH-OH group of donors, NAD or NADP as acceptor"/>
    <property type="evidence" value="ECO:0007669"/>
    <property type="project" value="UniProtKB-ARBA"/>
</dbReference>
<evidence type="ECO:0000313" key="5">
    <source>
        <dbReference type="EMBL" id="EFI95260.1"/>
    </source>
</evidence>
<gene>
    <name evidence="5" type="ORF">SCHCODRAFT_16512</name>
</gene>
<reference evidence="5 6" key="1">
    <citation type="journal article" date="2010" name="Nat. Biotechnol.">
        <title>Genome sequence of the model mushroom Schizophyllum commune.</title>
        <authorList>
            <person name="Ohm R.A."/>
            <person name="de Jong J.F."/>
            <person name="Lugones L.G."/>
            <person name="Aerts A."/>
            <person name="Kothe E."/>
            <person name="Stajich J.E."/>
            <person name="de Vries R.P."/>
            <person name="Record E."/>
            <person name="Levasseur A."/>
            <person name="Baker S.E."/>
            <person name="Bartholomew K.A."/>
            <person name="Coutinho P.M."/>
            <person name="Erdmann S."/>
            <person name="Fowler T.J."/>
            <person name="Gathman A.C."/>
            <person name="Lombard V."/>
            <person name="Henrissat B."/>
            <person name="Knabe N."/>
            <person name="Kuees U."/>
            <person name="Lilly W.W."/>
            <person name="Lindquist E."/>
            <person name="Lucas S."/>
            <person name="Magnuson J.K."/>
            <person name="Piumi F."/>
            <person name="Raudaskoski M."/>
            <person name="Salamov A."/>
            <person name="Schmutz J."/>
            <person name="Schwarze F.W.M.R."/>
            <person name="vanKuyk P.A."/>
            <person name="Horton J.S."/>
            <person name="Grigoriev I.V."/>
            <person name="Woesten H.A.B."/>
        </authorList>
    </citation>
    <scope>NUCLEOTIDE SEQUENCE [LARGE SCALE GENOMIC DNA]</scope>
    <source>
        <strain evidence="6">H4-8 / FGSC 9210</strain>
    </source>
</reference>